<evidence type="ECO:0000313" key="1">
    <source>
        <dbReference type="EMBL" id="EGG10093.1"/>
    </source>
</evidence>
<dbReference type="Proteomes" id="UP000001072">
    <property type="component" value="Unassembled WGS sequence"/>
</dbReference>
<dbReference type="GeneID" id="18929557"/>
<organism evidence="2">
    <name type="scientific">Melampsora larici-populina (strain 98AG31 / pathotype 3-4-7)</name>
    <name type="common">Poplar leaf rust fungus</name>
    <dbReference type="NCBI Taxonomy" id="747676"/>
    <lineage>
        <taxon>Eukaryota</taxon>
        <taxon>Fungi</taxon>
        <taxon>Dikarya</taxon>
        <taxon>Basidiomycota</taxon>
        <taxon>Pucciniomycotina</taxon>
        <taxon>Pucciniomycetes</taxon>
        <taxon>Pucciniales</taxon>
        <taxon>Melampsoraceae</taxon>
        <taxon>Melampsora</taxon>
    </lineage>
</organism>
<dbReference type="KEGG" id="mlr:MELLADRAFT_60532"/>
<dbReference type="AlphaFoldDB" id="F4RBI9"/>
<gene>
    <name evidence="1" type="ORF">MELLADRAFT_60532</name>
</gene>
<keyword evidence="2" id="KW-1185">Reference proteome</keyword>
<dbReference type="VEuPathDB" id="FungiDB:MELLADRAFT_60532"/>
<proteinExistence type="predicted"/>
<sequence length="259" mass="29869">MLPPFLPDDVSGLMPELRELAVHHRRPESLLSRGNPDDRASDFRIFVQGTLKRYQMFHIKDAVATHIEKYKFLNTLELGAIEHAAYMVEDVLLNIVAKVHDTEKVMSYCKMLLRSTDPDVIRHRNLYKRQIEESQEQHKIMKETQKRYYKDAANLWALLSEETMRLPLGACQNPPKTSLMQLDRQNSDSGDFGDETAQKIETIFFGILLTEYHKALVKKATLTSMVLSSLSLNEKNRYKQDGNSMDSNTPCLPKIRSKI</sequence>
<accession>F4RBI9</accession>
<dbReference type="HOGENOM" id="CLU_1073929_0_0_1"/>
<dbReference type="RefSeq" id="XP_007406394.1">
    <property type="nucleotide sequence ID" value="XM_007406332.1"/>
</dbReference>
<dbReference type="EMBL" id="GL883095">
    <property type="protein sequence ID" value="EGG10093.1"/>
    <property type="molecule type" value="Genomic_DNA"/>
</dbReference>
<name>F4RBI9_MELLP</name>
<protein>
    <submittedName>
        <fullName evidence="1">Uncharacterized protein</fullName>
    </submittedName>
</protein>
<dbReference type="InParanoid" id="F4RBI9"/>
<evidence type="ECO:0000313" key="2">
    <source>
        <dbReference type="Proteomes" id="UP000001072"/>
    </source>
</evidence>
<reference evidence="2" key="1">
    <citation type="journal article" date="2011" name="Proc. Natl. Acad. Sci. U.S.A.">
        <title>Obligate biotrophy features unraveled by the genomic analysis of rust fungi.</title>
        <authorList>
            <person name="Duplessis S."/>
            <person name="Cuomo C.A."/>
            <person name="Lin Y.-C."/>
            <person name="Aerts A."/>
            <person name="Tisserant E."/>
            <person name="Veneault-Fourrey C."/>
            <person name="Joly D.L."/>
            <person name="Hacquard S."/>
            <person name="Amselem J."/>
            <person name="Cantarel B.L."/>
            <person name="Chiu R."/>
            <person name="Coutinho P.M."/>
            <person name="Feau N."/>
            <person name="Field M."/>
            <person name="Frey P."/>
            <person name="Gelhaye E."/>
            <person name="Goldberg J."/>
            <person name="Grabherr M.G."/>
            <person name="Kodira C.D."/>
            <person name="Kohler A."/>
            <person name="Kuees U."/>
            <person name="Lindquist E.A."/>
            <person name="Lucas S.M."/>
            <person name="Mago R."/>
            <person name="Mauceli E."/>
            <person name="Morin E."/>
            <person name="Murat C."/>
            <person name="Pangilinan J.L."/>
            <person name="Park R."/>
            <person name="Pearson M."/>
            <person name="Quesneville H."/>
            <person name="Rouhier N."/>
            <person name="Sakthikumar S."/>
            <person name="Salamov A.A."/>
            <person name="Schmutz J."/>
            <person name="Selles B."/>
            <person name="Shapiro H."/>
            <person name="Tanguay P."/>
            <person name="Tuskan G.A."/>
            <person name="Henrissat B."/>
            <person name="Van de Peer Y."/>
            <person name="Rouze P."/>
            <person name="Ellis J.G."/>
            <person name="Dodds P.N."/>
            <person name="Schein J.E."/>
            <person name="Zhong S."/>
            <person name="Hamelin R.C."/>
            <person name="Grigoriev I.V."/>
            <person name="Szabo L.J."/>
            <person name="Martin F."/>
        </authorList>
    </citation>
    <scope>NUCLEOTIDE SEQUENCE [LARGE SCALE GENOMIC DNA]</scope>
    <source>
        <strain evidence="2">98AG31 / pathotype 3-4-7</strain>
    </source>
</reference>